<proteinExistence type="predicted"/>
<organism evidence="1 2">
    <name type="scientific">Xenorhabdus ishibashii</name>
    <dbReference type="NCBI Taxonomy" id="1034471"/>
    <lineage>
        <taxon>Bacteria</taxon>
        <taxon>Pseudomonadati</taxon>
        <taxon>Pseudomonadota</taxon>
        <taxon>Gammaproteobacteria</taxon>
        <taxon>Enterobacterales</taxon>
        <taxon>Morganellaceae</taxon>
        <taxon>Xenorhabdus</taxon>
    </lineage>
</organism>
<reference evidence="1 2" key="1">
    <citation type="journal article" date="2017" name="Nat. Microbiol.">
        <title>Natural product diversity associated with the nematode symbionts Photorhabdus and Xenorhabdus.</title>
        <authorList>
            <person name="Tobias N.J."/>
            <person name="Wolff H."/>
            <person name="Djahanschiri B."/>
            <person name="Grundmann F."/>
            <person name="Kronenwerth M."/>
            <person name="Shi Y.M."/>
            <person name="Simonyi S."/>
            <person name="Grun P."/>
            <person name="Shapiro-Ilan D."/>
            <person name="Pidot S.J."/>
            <person name="Stinear T.P."/>
            <person name="Ebersberger I."/>
            <person name="Bode H.B."/>
        </authorList>
    </citation>
    <scope>NUCLEOTIDE SEQUENCE [LARGE SCALE GENOMIC DNA]</scope>
    <source>
        <strain evidence="1 2">DSM 22670</strain>
    </source>
</reference>
<protein>
    <submittedName>
        <fullName evidence="1">Uncharacterized protein</fullName>
    </submittedName>
</protein>
<dbReference type="RefSeq" id="WP_244186193.1">
    <property type="nucleotide sequence ID" value="NZ_NJAK01000002.1"/>
</dbReference>
<evidence type="ECO:0000313" key="1">
    <source>
        <dbReference type="EMBL" id="PHM60226.1"/>
    </source>
</evidence>
<accession>A0A2D0K9W0</accession>
<dbReference type="EMBL" id="NJAK01000002">
    <property type="protein sequence ID" value="PHM60226.1"/>
    <property type="molecule type" value="Genomic_DNA"/>
</dbReference>
<keyword evidence="2" id="KW-1185">Reference proteome</keyword>
<gene>
    <name evidence="1" type="ORF">Xish_03371</name>
</gene>
<dbReference type="AlphaFoldDB" id="A0A2D0K9W0"/>
<sequence length="349" mass="39964">MHRTNLKYRVGLLGEIDMNLTKEQEKSITQLVRNSNRKYTQGRELSPAEPMLIRAGIAGDLPFNSLTTDVVTGCLPESMACYGMCFSAISSWENGIDFGKRVNNYLDEDIFSCDLRALPDSQKYIRCGWNSDPSWNWPLSTRMAELARKEGVLMIFITKSFKKMTDEIAQRLVAVKAEMRVSVSALDTNEQLQKRLDFIEYYRNTGGIVIPIVLTAFFKDLTLMERQKNIVDWMVIHDYPAAENSLRFPEDAKISELIEPSMVRPLDKGDQFWSGRLYPDQLVFPTTTTVPEDYRGINSSYLSELDIDEIHQLFLDPVKTHQEVMQSNLPLSSPKMCGVSDTHRRAKKH</sequence>
<evidence type="ECO:0000313" key="2">
    <source>
        <dbReference type="Proteomes" id="UP000222168"/>
    </source>
</evidence>
<name>A0A2D0K9W0_9GAMM</name>
<comment type="caution">
    <text evidence="1">The sequence shown here is derived from an EMBL/GenBank/DDBJ whole genome shotgun (WGS) entry which is preliminary data.</text>
</comment>
<dbReference type="Proteomes" id="UP000222168">
    <property type="component" value="Unassembled WGS sequence"/>
</dbReference>